<dbReference type="PANTHER" id="PTHR25462">
    <property type="entry name" value="BONUS, ISOFORM C-RELATED"/>
    <property type="match status" value="1"/>
</dbReference>
<dbReference type="PROSITE" id="PS50119">
    <property type="entry name" value="ZF_BBOX"/>
    <property type="match status" value="1"/>
</dbReference>
<sequence>MDSITIRSYVNVRICSQCHGDAEYHCRTCDQNLCPPCKRMHTISLDTKEHHVTVYREKFKSLYKTEICAKHPDQVYKKYCDTCDLPFCRRCTEHGKHKQQTIKTTYEIKRKENRDILINIRSESLYNARSVSKIIENKNFEIIQNERIPSQSEAMKKKSQKMKGFLKTILCEKSYLKRLHRCKKQMIRLKTHIARLHSLEKLYEQSAFRPVKFLGIINKTSLSQVQCIPHLKQHCLFSLSQEINIGNLTKFLSETQITESGKPLRAGSEDLLILMSSNVLQRTISVAGVKHCFHITCLKSNVLCVSDGFTLTLANPATGKTLHRLYSLSIAPSISGIHTLNSACELIYISKKRKIKKLCNQRKTVTTLIKRTRNSMTPSCVYCSPFSENLLVGMRGFDKIEFERTGKVMRYDSTLIIIQTIKDENKPRSWYKDPLYITENNNEDVVVSDKFWNLPDRGELVVTSREGIHRFTYTGPPPDISGSGLFLPQGICTDMLSNILVYDGITQTVQMIDKDGRFLSYLLARNSIGASLSYDMSTHQLLVGSWNSKNVDVYRYIDRHTSFTELHSKDASGRPASVPGYTREEYDSMFSARRNVFTAAIRVEKAAADLKEAAKQSAIEAKARKKKQSMYKTDTITTLQTAEKAVDARALTEKLKLRVSRANAATEKTKAIKEAVLMPATLTEAAEAMAAEAKAEATNVEAMKTEFVLFVAQQKAQHFAEIAELFVGFLERLAIKTATIATKAEAEAIEKANSGSGPEENEIRGVDTAAEAKAVAEHVRAIAMKLIDVKVKAKAAAKAEGLATTLREREEATKATANAVREAQNATETANKVKIYVQSKTGLSWFCLFMKDIFSEFDNYEDYVIQRWIQRAKEVLEEALIAAKPNAIFVKIVVQGIERVYDMFDNE</sequence>
<dbReference type="OrthoDB" id="6108862at2759"/>
<accession>A0A8B8BKV0</accession>
<feature type="domain" description="B box-type" evidence="2">
    <location>
        <begin position="63"/>
        <end position="108"/>
    </location>
</feature>
<dbReference type="RefSeq" id="XP_022303962.1">
    <property type="nucleotide sequence ID" value="XM_022448254.1"/>
</dbReference>
<dbReference type="GeneID" id="111111340"/>
<dbReference type="SMART" id="SM00336">
    <property type="entry name" value="BBOX"/>
    <property type="match status" value="2"/>
</dbReference>
<keyword evidence="1" id="KW-0862">Zinc</keyword>
<dbReference type="InterPro" id="IPR000315">
    <property type="entry name" value="Znf_B-box"/>
</dbReference>
<dbReference type="Gene3D" id="2.120.10.30">
    <property type="entry name" value="TolB, C-terminal domain"/>
    <property type="match status" value="1"/>
</dbReference>
<evidence type="ECO:0000256" key="1">
    <source>
        <dbReference type="PROSITE-ProRule" id="PRU00024"/>
    </source>
</evidence>
<dbReference type="InterPro" id="IPR011042">
    <property type="entry name" value="6-blade_b-propeller_TolB-like"/>
</dbReference>
<keyword evidence="3" id="KW-1185">Reference proteome</keyword>
<dbReference type="KEGG" id="cvn:111111340"/>
<evidence type="ECO:0000313" key="4">
    <source>
        <dbReference type="RefSeq" id="XP_022303962.1"/>
    </source>
</evidence>
<keyword evidence="1" id="KW-0479">Metal-binding</keyword>
<evidence type="ECO:0000259" key="2">
    <source>
        <dbReference type="PROSITE" id="PS50119"/>
    </source>
</evidence>
<dbReference type="SUPFAM" id="SSF63829">
    <property type="entry name" value="Calcium-dependent phosphotriesterase"/>
    <property type="match status" value="1"/>
</dbReference>
<protein>
    <submittedName>
        <fullName evidence="4">Uncharacterized protein LOC111111340</fullName>
    </submittedName>
</protein>
<name>A0A8B8BKV0_CRAVI</name>
<dbReference type="InterPro" id="IPR047153">
    <property type="entry name" value="TRIM45/56/19-like"/>
</dbReference>
<dbReference type="GO" id="GO:0008270">
    <property type="term" value="F:zinc ion binding"/>
    <property type="evidence" value="ECO:0007669"/>
    <property type="project" value="UniProtKB-KW"/>
</dbReference>
<dbReference type="SUPFAM" id="SSF57845">
    <property type="entry name" value="B-box zinc-binding domain"/>
    <property type="match status" value="1"/>
</dbReference>
<keyword evidence="1" id="KW-0863">Zinc-finger</keyword>
<dbReference type="Proteomes" id="UP000694844">
    <property type="component" value="Chromosome 9"/>
</dbReference>
<gene>
    <name evidence="4" type="primary">LOC111111340</name>
</gene>
<dbReference type="AlphaFoldDB" id="A0A8B8BKV0"/>
<reference evidence="4" key="1">
    <citation type="submission" date="2025-08" db="UniProtKB">
        <authorList>
            <consortium name="RefSeq"/>
        </authorList>
    </citation>
    <scope>IDENTIFICATION</scope>
    <source>
        <tissue evidence="4">Whole sample</tissue>
    </source>
</reference>
<organism evidence="3 4">
    <name type="scientific">Crassostrea virginica</name>
    <name type="common">Eastern oyster</name>
    <dbReference type="NCBI Taxonomy" id="6565"/>
    <lineage>
        <taxon>Eukaryota</taxon>
        <taxon>Metazoa</taxon>
        <taxon>Spiralia</taxon>
        <taxon>Lophotrochozoa</taxon>
        <taxon>Mollusca</taxon>
        <taxon>Bivalvia</taxon>
        <taxon>Autobranchia</taxon>
        <taxon>Pteriomorphia</taxon>
        <taxon>Ostreida</taxon>
        <taxon>Ostreoidea</taxon>
        <taxon>Ostreidae</taxon>
        <taxon>Crassostrea</taxon>
    </lineage>
</organism>
<evidence type="ECO:0000313" key="3">
    <source>
        <dbReference type="Proteomes" id="UP000694844"/>
    </source>
</evidence>
<dbReference type="Gene3D" id="3.30.160.60">
    <property type="entry name" value="Classic Zinc Finger"/>
    <property type="match status" value="1"/>
</dbReference>
<proteinExistence type="predicted"/>
<dbReference type="PANTHER" id="PTHR25462:SF296">
    <property type="entry name" value="MEIOTIC P26, ISOFORM F"/>
    <property type="match status" value="1"/>
</dbReference>